<name>A0A8T3AEV5_DENNO</name>
<dbReference type="AlphaFoldDB" id="A0A8T3AEV5"/>
<reference evidence="1" key="1">
    <citation type="journal article" date="2022" name="Front. Genet.">
        <title>Chromosome-Scale Assembly of the Dendrobium nobile Genome Provides Insights Into the Molecular Mechanism of the Biosynthesis of the Medicinal Active Ingredient of Dendrobium.</title>
        <authorList>
            <person name="Xu Q."/>
            <person name="Niu S.-C."/>
            <person name="Li K.-L."/>
            <person name="Zheng P.-J."/>
            <person name="Zhang X.-J."/>
            <person name="Jia Y."/>
            <person name="Liu Y."/>
            <person name="Niu Y.-X."/>
            <person name="Yu L.-H."/>
            <person name="Chen D.-F."/>
            <person name="Zhang G.-Q."/>
        </authorList>
    </citation>
    <scope>NUCLEOTIDE SEQUENCE</scope>
    <source>
        <tissue evidence="1">Leaf</tissue>
    </source>
</reference>
<proteinExistence type="predicted"/>
<sequence>MVVDDVLAKEPVIGLYVFCSSVEDGVISESNGRGIVAVEIDGLIVGSLKIGKQALEPNGVGCGCCEGPVFGLSGGAGYGSLLLDGPRDQGVAEKRAISGCGFAGDWVAGPVGVRVCTKTQV</sequence>
<evidence type="ECO:0000313" key="2">
    <source>
        <dbReference type="Proteomes" id="UP000829196"/>
    </source>
</evidence>
<organism evidence="1 2">
    <name type="scientific">Dendrobium nobile</name>
    <name type="common">Orchid</name>
    <dbReference type="NCBI Taxonomy" id="94219"/>
    <lineage>
        <taxon>Eukaryota</taxon>
        <taxon>Viridiplantae</taxon>
        <taxon>Streptophyta</taxon>
        <taxon>Embryophyta</taxon>
        <taxon>Tracheophyta</taxon>
        <taxon>Spermatophyta</taxon>
        <taxon>Magnoliopsida</taxon>
        <taxon>Liliopsida</taxon>
        <taxon>Asparagales</taxon>
        <taxon>Orchidaceae</taxon>
        <taxon>Epidendroideae</taxon>
        <taxon>Malaxideae</taxon>
        <taxon>Dendrobiinae</taxon>
        <taxon>Dendrobium</taxon>
    </lineage>
</organism>
<dbReference type="EMBL" id="JAGYWB010000017">
    <property type="protein sequence ID" value="KAI0494877.1"/>
    <property type="molecule type" value="Genomic_DNA"/>
</dbReference>
<protein>
    <submittedName>
        <fullName evidence="1">Uncharacterized protein</fullName>
    </submittedName>
</protein>
<keyword evidence="2" id="KW-1185">Reference proteome</keyword>
<comment type="caution">
    <text evidence="1">The sequence shown here is derived from an EMBL/GenBank/DDBJ whole genome shotgun (WGS) entry which is preliminary data.</text>
</comment>
<evidence type="ECO:0000313" key="1">
    <source>
        <dbReference type="EMBL" id="KAI0494877.1"/>
    </source>
</evidence>
<dbReference type="Proteomes" id="UP000829196">
    <property type="component" value="Unassembled WGS sequence"/>
</dbReference>
<accession>A0A8T3AEV5</accession>
<gene>
    <name evidence="1" type="ORF">KFK09_025023</name>
</gene>